<organism evidence="2 3">
    <name type="scientific">Favolaschia claudopus</name>
    <dbReference type="NCBI Taxonomy" id="2862362"/>
    <lineage>
        <taxon>Eukaryota</taxon>
        <taxon>Fungi</taxon>
        <taxon>Dikarya</taxon>
        <taxon>Basidiomycota</taxon>
        <taxon>Agaricomycotina</taxon>
        <taxon>Agaricomycetes</taxon>
        <taxon>Agaricomycetidae</taxon>
        <taxon>Agaricales</taxon>
        <taxon>Marasmiineae</taxon>
        <taxon>Mycenaceae</taxon>
        <taxon>Favolaschia</taxon>
    </lineage>
</organism>
<evidence type="ECO:0008006" key="4">
    <source>
        <dbReference type="Google" id="ProtNLM"/>
    </source>
</evidence>
<accession>A0AAW0DT74</accession>
<name>A0AAW0DT74_9AGAR</name>
<protein>
    <recommendedName>
        <fullName evidence="4">Secreted protein</fullName>
    </recommendedName>
</protein>
<dbReference type="EMBL" id="JAWWNJ010000005">
    <property type="protein sequence ID" value="KAK7055123.1"/>
    <property type="molecule type" value="Genomic_DNA"/>
</dbReference>
<dbReference type="Proteomes" id="UP001362999">
    <property type="component" value="Unassembled WGS sequence"/>
</dbReference>
<keyword evidence="1" id="KW-0812">Transmembrane</keyword>
<gene>
    <name evidence="2" type="ORF">R3P38DRAFT_2845242</name>
</gene>
<sequence length="88" mass="9895">MIPVWLSISGFLVPCTCALLPGLSLRKYEIVGFRRVYVRVTRIYYASKVEPELPAKIRGSMASNISVPPETQYSTIHCLSPSHQADQR</sequence>
<comment type="caution">
    <text evidence="2">The sequence shown here is derived from an EMBL/GenBank/DDBJ whole genome shotgun (WGS) entry which is preliminary data.</text>
</comment>
<keyword evidence="1" id="KW-0472">Membrane</keyword>
<evidence type="ECO:0000313" key="3">
    <source>
        <dbReference type="Proteomes" id="UP001362999"/>
    </source>
</evidence>
<evidence type="ECO:0000313" key="2">
    <source>
        <dbReference type="EMBL" id="KAK7055123.1"/>
    </source>
</evidence>
<reference evidence="2 3" key="1">
    <citation type="journal article" date="2024" name="J Genomics">
        <title>Draft genome sequencing and assembly of Favolaschia claudopus CIRM-BRFM 2984 isolated from oak limbs.</title>
        <authorList>
            <person name="Navarro D."/>
            <person name="Drula E."/>
            <person name="Chaduli D."/>
            <person name="Cazenave R."/>
            <person name="Ahrendt S."/>
            <person name="Wang J."/>
            <person name="Lipzen A."/>
            <person name="Daum C."/>
            <person name="Barry K."/>
            <person name="Grigoriev I.V."/>
            <person name="Favel A."/>
            <person name="Rosso M.N."/>
            <person name="Martin F."/>
        </authorList>
    </citation>
    <scope>NUCLEOTIDE SEQUENCE [LARGE SCALE GENOMIC DNA]</scope>
    <source>
        <strain evidence="2 3">CIRM-BRFM 2984</strain>
    </source>
</reference>
<proteinExistence type="predicted"/>
<keyword evidence="1" id="KW-1133">Transmembrane helix</keyword>
<dbReference type="AlphaFoldDB" id="A0AAW0DT74"/>
<keyword evidence="3" id="KW-1185">Reference proteome</keyword>
<evidence type="ECO:0000256" key="1">
    <source>
        <dbReference type="SAM" id="Phobius"/>
    </source>
</evidence>
<feature type="transmembrane region" description="Helical" evidence="1">
    <location>
        <begin position="6"/>
        <end position="25"/>
    </location>
</feature>